<organism evidence="1 2">
    <name type="scientific">Candidatus Thiomargarita nelsonii</name>
    <dbReference type="NCBI Taxonomy" id="1003181"/>
    <lineage>
        <taxon>Bacteria</taxon>
        <taxon>Pseudomonadati</taxon>
        <taxon>Pseudomonadota</taxon>
        <taxon>Gammaproteobacteria</taxon>
        <taxon>Thiotrichales</taxon>
        <taxon>Thiotrichaceae</taxon>
        <taxon>Thiomargarita</taxon>
    </lineage>
</organism>
<gene>
    <name evidence="1" type="ORF">PN36_10015</name>
</gene>
<dbReference type="EMBL" id="JSZA02000030">
    <property type="protein sequence ID" value="KHD08949.1"/>
    <property type="molecule type" value="Genomic_DNA"/>
</dbReference>
<sequence>MLNPQKSLLFLIFLMLIPIAHAKIDVDKLGDRLEAVTPEGDTLIFPTLKTDIEVDIQGDLATVAVQQTFEQAKQEGKSAALLKQHRPKITISSTNIYM</sequence>
<protein>
    <submittedName>
        <fullName evidence="1">Uncharacterized protein</fullName>
    </submittedName>
</protein>
<dbReference type="AlphaFoldDB" id="A0A0A6PFB3"/>
<keyword evidence="2" id="KW-1185">Reference proteome</keyword>
<name>A0A0A6PFB3_9GAMM</name>
<evidence type="ECO:0000313" key="1">
    <source>
        <dbReference type="EMBL" id="KHD08949.1"/>
    </source>
</evidence>
<accession>A0A0A6PFB3</accession>
<comment type="caution">
    <text evidence="1">The sequence shown here is derived from an EMBL/GenBank/DDBJ whole genome shotgun (WGS) entry which is preliminary data.</text>
</comment>
<proteinExistence type="predicted"/>
<dbReference type="Proteomes" id="UP000030428">
    <property type="component" value="Unassembled WGS sequence"/>
</dbReference>
<evidence type="ECO:0000313" key="2">
    <source>
        <dbReference type="Proteomes" id="UP000030428"/>
    </source>
</evidence>
<reference evidence="1 2" key="1">
    <citation type="journal article" date="2016" name="Front. Microbiol.">
        <title>Single-Cell (Meta-)Genomics of a Dimorphic Candidatus Thiomargarita nelsonii Reveals Genomic Plasticity.</title>
        <authorList>
            <person name="Flood B.E."/>
            <person name="Fliss P."/>
            <person name="Jones D.S."/>
            <person name="Dick G.J."/>
            <person name="Jain S."/>
            <person name="Kaster A.K."/>
            <person name="Winkel M."/>
            <person name="Mussmann M."/>
            <person name="Bailey J."/>
        </authorList>
    </citation>
    <scope>NUCLEOTIDE SEQUENCE [LARGE SCALE GENOMIC DNA]</scope>
    <source>
        <strain evidence="1">Hydrate Ridge</strain>
    </source>
</reference>